<dbReference type="EMBL" id="CP020931">
    <property type="protein sequence ID" value="ARM83974.1"/>
    <property type="molecule type" value="Genomic_DNA"/>
</dbReference>
<organism evidence="1 2">
    <name type="scientific">Marinobacter salarius</name>
    <dbReference type="NCBI Taxonomy" id="1420917"/>
    <lineage>
        <taxon>Bacteria</taxon>
        <taxon>Pseudomonadati</taxon>
        <taxon>Pseudomonadota</taxon>
        <taxon>Gammaproteobacteria</taxon>
        <taxon>Pseudomonadales</taxon>
        <taxon>Marinobacteraceae</taxon>
        <taxon>Marinobacter</taxon>
    </lineage>
</organism>
<evidence type="ECO:0000313" key="1">
    <source>
        <dbReference type="EMBL" id="ARM83974.1"/>
    </source>
</evidence>
<gene>
    <name evidence="1" type="ORF">MARSALSMR5_01896</name>
</gene>
<dbReference type="Proteomes" id="UP000193100">
    <property type="component" value="Chromosome"/>
</dbReference>
<accession>A0A1W6K980</accession>
<protein>
    <submittedName>
        <fullName evidence="1">Uncharacterized protein</fullName>
    </submittedName>
</protein>
<sequence>MKSIEKFKVTTCRIGGGSSNSEIKGFDKNPGI</sequence>
<dbReference type="AlphaFoldDB" id="A0A1W6K980"/>
<evidence type="ECO:0000313" key="2">
    <source>
        <dbReference type="Proteomes" id="UP000193100"/>
    </source>
</evidence>
<proteinExistence type="predicted"/>
<reference evidence="1 2" key="1">
    <citation type="submission" date="2017-04" db="EMBL/GenBank/DDBJ databases">
        <title>Genome Sequence of Marinobacter salarius strain SMR5 Isolated from a culture of the Diatom Skeletonema marinoi.</title>
        <authorList>
            <person name="Topel M."/>
            <person name="Pinder M.I.M."/>
            <person name="Johansson O.N."/>
            <person name="Kourtchenko O."/>
            <person name="Godhe A."/>
            <person name="Clarke A.K."/>
        </authorList>
    </citation>
    <scope>NUCLEOTIDE SEQUENCE [LARGE SCALE GENOMIC DNA]</scope>
    <source>
        <strain evidence="1 2">SMR5</strain>
    </source>
</reference>
<name>A0A1W6K980_9GAMM</name>